<proteinExistence type="predicted"/>
<keyword evidence="3" id="KW-1185">Reference proteome</keyword>
<name>A0AA37W6D5_9GAMM</name>
<dbReference type="RefSeq" id="WP_284378858.1">
    <property type="nucleotide sequence ID" value="NZ_BSNM01000003.1"/>
</dbReference>
<dbReference type="InterPro" id="IPR011083">
    <property type="entry name" value="Phage_tail_collar_dom"/>
</dbReference>
<evidence type="ECO:0000259" key="1">
    <source>
        <dbReference type="Pfam" id="PF07484"/>
    </source>
</evidence>
<evidence type="ECO:0000313" key="2">
    <source>
        <dbReference type="EMBL" id="GLQ30238.1"/>
    </source>
</evidence>
<comment type="caution">
    <text evidence="2">The sequence shown here is derived from an EMBL/GenBank/DDBJ whole genome shotgun (WGS) entry which is preliminary data.</text>
</comment>
<accession>A0AA37W6D5</accession>
<dbReference type="EMBL" id="BSNM01000003">
    <property type="protein sequence ID" value="GLQ30238.1"/>
    <property type="molecule type" value="Genomic_DNA"/>
</dbReference>
<dbReference type="Pfam" id="PF07484">
    <property type="entry name" value="Collar"/>
    <property type="match status" value="1"/>
</dbReference>
<reference evidence="2" key="1">
    <citation type="journal article" date="2014" name="Int. J. Syst. Evol. Microbiol.">
        <title>Complete genome sequence of Corynebacterium casei LMG S-19264T (=DSM 44701T), isolated from a smear-ripened cheese.</title>
        <authorList>
            <consortium name="US DOE Joint Genome Institute (JGI-PGF)"/>
            <person name="Walter F."/>
            <person name="Albersmeier A."/>
            <person name="Kalinowski J."/>
            <person name="Ruckert C."/>
        </authorList>
    </citation>
    <scope>NUCLEOTIDE SEQUENCE</scope>
    <source>
        <strain evidence="2">NBRC 110071</strain>
    </source>
</reference>
<organism evidence="2 3">
    <name type="scientific">Litoribrevibacter albus</name>
    <dbReference type="NCBI Taxonomy" id="1473156"/>
    <lineage>
        <taxon>Bacteria</taxon>
        <taxon>Pseudomonadati</taxon>
        <taxon>Pseudomonadota</taxon>
        <taxon>Gammaproteobacteria</taxon>
        <taxon>Oceanospirillales</taxon>
        <taxon>Oceanospirillaceae</taxon>
        <taxon>Litoribrevibacter</taxon>
    </lineage>
</organism>
<reference evidence="2" key="2">
    <citation type="submission" date="2023-01" db="EMBL/GenBank/DDBJ databases">
        <title>Draft genome sequence of Litoribrevibacter albus strain NBRC 110071.</title>
        <authorList>
            <person name="Sun Q."/>
            <person name="Mori K."/>
        </authorList>
    </citation>
    <scope>NUCLEOTIDE SEQUENCE</scope>
    <source>
        <strain evidence="2">NBRC 110071</strain>
    </source>
</reference>
<sequence length="176" mass="18885">MSEPFMGEVKLISFNFAPEHWAYCDGQSLPIGQNTALFSLLGIQFGGDGRSNFNLPDLRGRTPVHSDHSSYPQGLSYGVETVRLNSAEMGYHTHALNATTTNGSTYRPLPTQSKTFATSFDAAVGNVFIYSPAQSLIPLNPNTCSPVGGGQSHNNVQPSVVVGFVMALLGTYPSRN</sequence>
<evidence type="ECO:0000313" key="3">
    <source>
        <dbReference type="Proteomes" id="UP001161389"/>
    </source>
</evidence>
<gene>
    <name evidence="2" type="ORF">GCM10007876_07160</name>
</gene>
<dbReference type="Gene3D" id="3.90.1340.10">
    <property type="entry name" value="Phage tail collar domain"/>
    <property type="match status" value="1"/>
</dbReference>
<dbReference type="AlphaFoldDB" id="A0AA37W6D5"/>
<feature type="domain" description="Phage tail collar" evidence="1">
    <location>
        <begin position="7"/>
        <end position="63"/>
    </location>
</feature>
<dbReference type="InterPro" id="IPR037053">
    <property type="entry name" value="Phage_tail_collar_dom_sf"/>
</dbReference>
<dbReference type="SUPFAM" id="SSF88874">
    <property type="entry name" value="Receptor-binding domain of short tail fibre protein gp12"/>
    <property type="match status" value="1"/>
</dbReference>
<dbReference type="Proteomes" id="UP001161389">
    <property type="component" value="Unassembled WGS sequence"/>
</dbReference>
<protein>
    <submittedName>
        <fullName evidence="2">Tail Collar domain-containing protein</fullName>
    </submittedName>
</protein>